<sequence>MRALLDTHFLLWVAGPAGRLPAEVWEIIADDENELLFSTASLWEIAIKHSLGQGDFQVNPGVLRRELLADNYVELPILGEHAVTVATLPRIHGDPFDRMLVAQAIVEGVELLTVDAQLARYPGPIRVF</sequence>
<evidence type="ECO:0000313" key="2">
    <source>
        <dbReference type="EMBL" id="MBI4922497.1"/>
    </source>
</evidence>
<dbReference type="InterPro" id="IPR052919">
    <property type="entry name" value="TA_system_RNase"/>
</dbReference>
<dbReference type="InterPro" id="IPR002716">
    <property type="entry name" value="PIN_dom"/>
</dbReference>
<protein>
    <submittedName>
        <fullName evidence="2">Type II toxin-antitoxin system VapC family toxin</fullName>
    </submittedName>
</protein>
<accession>A0A933L3P7</accession>
<dbReference type="PANTHER" id="PTHR36173">
    <property type="entry name" value="RIBONUCLEASE VAPC16-RELATED"/>
    <property type="match status" value="1"/>
</dbReference>
<name>A0A933L3P7_9HYPH</name>
<reference evidence="2" key="1">
    <citation type="submission" date="2020-07" db="EMBL/GenBank/DDBJ databases">
        <title>Huge and variable diversity of episymbiotic CPR bacteria and DPANN archaea in groundwater ecosystems.</title>
        <authorList>
            <person name="He C.Y."/>
            <person name="Keren R."/>
            <person name="Whittaker M."/>
            <person name="Farag I.F."/>
            <person name="Doudna J."/>
            <person name="Cate J.H.D."/>
            <person name="Banfield J.F."/>
        </authorList>
    </citation>
    <scope>NUCLEOTIDE SEQUENCE</scope>
    <source>
        <strain evidence="2">NC_groundwater_1586_Pr3_B-0.1um_66_15</strain>
    </source>
</reference>
<comment type="caution">
    <text evidence="2">The sequence shown here is derived from an EMBL/GenBank/DDBJ whole genome shotgun (WGS) entry which is preliminary data.</text>
</comment>
<dbReference type="Pfam" id="PF01850">
    <property type="entry name" value="PIN"/>
    <property type="match status" value="1"/>
</dbReference>
<evidence type="ECO:0000259" key="1">
    <source>
        <dbReference type="Pfam" id="PF01850"/>
    </source>
</evidence>
<dbReference type="CDD" id="cd09872">
    <property type="entry name" value="PIN_Sll0205-like"/>
    <property type="match status" value="1"/>
</dbReference>
<dbReference type="PANTHER" id="PTHR36173:SF2">
    <property type="entry name" value="RIBONUCLEASE VAPC16"/>
    <property type="match status" value="1"/>
</dbReference>
<dbReference type="EMBL" id="JACRAF010000032">
    <property type="protein sequence ID" value="MBI4922497.1"/>
    <property type="molecule type" value="Genomic_DNA"/>
</dbReference>
<dbReference type="AlphaFoldDB" id="A0A933L3P7"/>
<evidence type="ECO:0000313" key="3">
    <source>
        <dbReference type="Proteomes" id="UP000782610"/>
    </source>
</evidence>
<feature type="domain" description="PIN" evidence="1">
    <location>
        <begin position="4"/>
        <end position="122"/>
    </location>
</feature>
<dbReference type="InterPro" id="IPR041705">
    <property type="entry name" value="PIN_Sll0205"/>
</dbReference>
<gene>
    <name evidence="2" type="ORF">HY834_12170</name>
</gene>
<dbReference type="InterPro" id="IPR029060">
    <property type="entry name" value="PIN-like_dom_sf"/>
</dbReference>
<dbReference type="SUPFAM" id="SSF88723">
    <property type="entry name" value="PIN domain-like"/>
    <property type="match status" value="1"/>
</dbReference>
<dbReference type="Proteomes" id="UP000782610">
    <property type="component" value="Unassembled WGS sequence"/>
</dbReference>
<proteinExistence type="predicted"/>
<organism evidence="2 3">
    <name type="scientific">Devosia nanyangense</name>
    <dbReference type="NCBI Taxonomy" id="1228055"/>
    <lineage>
        <taxon>Bacteria</taxon>
        <taxon>Pseudomonadati</taxon>
        <taxon>Pseudomonadota</taxon>
        <taxon>Alphaproteobacteria</taxon>
        <taxon>Hyphomicrobiales</taxon>
        <taxon>Devosiaceae</taxon>
        <taxon>Devosia</taxon>
    </lineage>
</organism>
<dbReference type="Gene3D" id="3.40.50.1010">
    <property type="entry name" value="5'-nuclease"/>
    <property type="match status" value="1"/>
</dbReference>